<feature type="non-terminal residue" evidence="2">
    <location>
        <position position="224"/>
    </location>
</feature>
<dbReference type="OrthoDB" id="6914432at2759"/>
<dbReference type="PANTHER" id="PTHR11362:SF81">
    <property type="entry name" value="PROTEIN CBG19696"/>
    <property type="match status" value="1"/>
</dbReference>
<keyword evidence="1" id="KW-0472">Membrane</keyword>
<dbReference type="Proteomes" id="UP000838878">
    <property type="component" value="Chromosome 1"/>
</dbReference>
<gene>
    <name evidence="2" type="ORF">BINO364_LOCUS270</name>
</gene>
<dbReference type="Pfam" id="PF01161">
    <property type="entry name" value="PBP"/>
    <property type="match status" value="1"/>
</dbReference>
<evidence type="ECO:0000256" key="1">
    <source>
        <dbReference type="SAM" id="Phobius"/>
    </source>
</evidence>
<organism evidence="2 3">
    <name type="scientific">Brenthis ino</name>
    <name type="common">lesser marbled fritillary</name>
    <dbReference type="NCBI Taxonomy" id="405034"/>
    <lineage>
        <taxon>Eukaryota</taxon>
        <taxon>Metazoa</taxon>
        <taxon>Ecdysozoa</taxon>
        <taxon>Arthropoda</taxon>
        <taxon>Hexapoda</taxon>
        <taxon>Insecta</taxon>
        <taxon>Pterygota</taxon>
        <taxon>Neoptera</taxon>
        <taxon>Endopterygota</taxon>
        <taxon>Lepidoptera</taxon>
        <taxon>Glossata</taxon>
        <taxon>Ditrysia</taxon>
        <taxon>Papilionoidea</taxon>
        <taxon>Nymphalidae</taxon>
        <taxon>Heliconiinae</taxon>
        <taxon>Argynnini</taxon>
        <taxon>Brenthis</taxon>
    </lineage>
</organism>
<reference evidence="2" key="1">
    <citation type="submission" date="2021-12" db="EMBL/GenBank/DDBJ databases">
        <authorList>
            <person name="Martin H S."/>
        </authorList>
    </citation>
    <scope>NUCLEOTIDE SEQUENCE</scope>
</reference>
<dbReference type="SUPFAM" id="SSF49777">
    <property type="entry name" value="PEBP-like"/>
    <property type="match status" value="1"/>
</dbReference>
<accession>A0A8J9U455</accession>
<dbReference type="EMBL" id="OV170221">
    <property type="protein sequence ID" value="CAH0713074.1"/>
    <property type="molecule type" value="Genomic_DNA"/>
</dbReference>
<dbReference type="AlphaFoldDB" id="A0A8J9U455"/>
<keyword evidence="1" id="KW-1133">Transmembrane helix</keyword>
<dbReference type="CDD" id="cd00866">
    <property type="entry name" value="PEBP_euk"/>
    <property type="match status" value="1"/>
</dbReference>
<evidence type="ECO:0000313" key="3">
    <source>
        <dbReference type="Proteomes" id="UP000838878"/>
    </source>
</evidence>
<sequence>MKIRKHRKWCMSLSHLLSIPFFQLQITLILGVIFIIPDALASRDVNVESIFKDYNIVPDIVSVAPENVLNVFYSSAEICPGDEIVQTQSIMMPSLTFESQSKENYTLIMIDADVPSQQTPALRSVLYWLIINIPGNNIKAGFTVTPYVPPVVYPGSGYHRFVFLLYEQRKYIDESDSALLNLAVKRSRFRVSHFASEYGMKKLEAGNIFTMKMAAPKEEFYCKA</sequence>
<dbReference type="InterPro" id="IPR035810">
    <property type="entry name" value="PEBP_euk"/>
</dbReference>
<dbReference type="InterPro" id="IPR008914">
    <property type="entry name" value="PEBP"/>
</dbReference>
<feature type="transmembrane region" description="Helical" evidence="1">
    <location>
        <begin position="12"/>
        <end position="36"/>
    </location>
</feature>
<proteinExistence type="predicted"/>
<dbReference type="Gene3D" id="3.90.280.10">
    <property type="entry name" value="PEBP-like"/>
    <property type="match status" value="1"/>
</dbReference>
<keyword evidence="1" id="KW-0812">Transmembrane</keyword>
<keyword evidence="3" id="KW-1185">Reference proteome</keyword>
<dbReference type="InterPro" id="IPR036610">
    <property type="entry name" value="PEBP-like_sf"/>
</dbReference>
<evidence type="ECO:0000313" key="2">
    <source>
        <dbReference type="EMBL" id="CAH0713074.1"/>
    </source>
</evidence>
<dbReference type="PANTHER" id="PTHR11362">
    <property type="entry name" value="PHOSPHATIDYLETHANOLAMINE-BINDING PROTEIN"/>
    <property type="match status" value="1"/>
</dbReference>
<name>A0A8J9U455_9NEOP</name>
<protein>
    <submittedName>
        <fullName evidence="2">Uncharacterized protein</fullName>
    </submittedName>
</protein>